<name>A0AAJ5WS45_9BACT</name>
<dbReference type="GO" id="GO:0043565">
    <property type="term" value="F:sequence-specific DNA binding"/>
    <property type="evidence" value="ECO:0007669"/>
    <property type="project" value="InterPro"/>
</dbReference>
<evidence type="ECO:0000313" key="5">
    <source>
        <dbReference type="EMBL" id="WEK35069.1"/>
    </source>
</evidence>
<dbReference type="Proteomes" id="UP001220610">
    <property type="component" value="Chromosome"/>
</dbReference>
<protein>
    <submittedName>
        <fullName evidence="5">Helix-turn-helix domain-containing protein</fullName>
    </submittedName>
</protein>
<dbReference type="EMBL" id="CP119311">
    <property type="protein sequence ID" value="WEK35069.1"/>
    <property type="molecule type" value="Genomic_DNA"/>
</dbReference>
<dbReference type="SUPFAM" id="SSF46689">
    <property type="entry name" value="Homeodomain-like"/>
    <property type="match status" value="1"/>
</dbReference>
<dbReference type="PANTHER" id="PTHR43280">
    <property type="entry name" value="ARAC-FAMILY TRANSCRIPTIONAL REGULATOR"/>
    <property type="match status" value="1"/>
</dbReference>
<dbReference type="Gene3D" id="1.10.10.60">
    <property type="entry name" value="Homeodomain-like"/>
    <property type="match status" value="1"/>
</dbReference>
<keyword evidence="3" id="KW-0804">Transcription</keyword>
<evidence type="ECO:0000313" key="6">
    <source>
        <dbReference type="Proteomes" id="UP001220610"/>
    </source>
</evidence>
<accession>A0AAJ5WS45</accession>
<dbReference type="Pfam" id="PF12833">
    <property type="entry name" value="HTH_18"/>
    <property type="match status" value="1"/>
</dbReference>
<dbReference type="AlphaFoldDB" id="A0AAJ5WS45"/>
<dbReference type="InterPro" id="IPR018060">
    <property type="entry name" value="HTH_AraC"/>
</dbReference>
<evidence type="ECO:0000256" key="1">
    <source>
        <dbReference type="ARBA" id="ARBA00023015"/>
    </source>
</evidence>
<gene>
    <name evidence="5" type="ORF">P0Y53_21480</name>
</gene>
<sequence length="124" mass="14339">MEKRGSTDSKRSQEIARLYLEFIDRHIEDVASGRVMQFMELNHIARALTVSHQHLTDTVQKVLGHHPCHFYDARIIDKARQLLADPHLSIADIALTLTYDPSNFSKFFKKWTGTTPGEYRKSNK</sequence>
<feature type="domain" description="HTH araC/xylS-type" evidence="4">
    <location>
        <begin position="17"/>
        <end position="122"/>
    </location>
</feature>
<dbReference type="PROSITE" id="PS01124">
    <property type="entry name" value="HTH_ARAC_FAMILY_2"/>
    <property type="match status" value="1"/>
</dbReference>
<organism evidence="5 6">
    <name type="scientific">Candidatus Pseudobacter hemicellulosilyticus</name>
    <dbReference type="NCBI Taxonomy" id="3121375"/>
    <lineage>
        <taxon>Bacteria</taxon>
        <taxon>Pseudomonadati</taxon>
        <taxon>Bacteroidota</taxon>
        <taxon>Chitinophagia</taxon>
        <taxon>Chitinophagales</taxon>
        <taxon>Chitinophagaceae</taxon>
        <taxon>Pseudobacter</taxon>
    </lineage>
</organism>
<dbReference type="GO" id="GO:0003700">
    <property type="term" value="F:DNA-binding transcription factor activity"/>
    <property type="evidence" value="ECO:0007669"/>
    <property type="project" value="InterPro"/>
</dbReference>
<keyword evidence="2" id="KW-0238">DNA-binding</keyword>
<keyword evidence="1" id="KW-0805">Transcription regulation</keyword>
<proteinExistence type="predicted"/>
<reference evidence="5" key="1">
    <citation type="submission" date="2023-03" db="EMBL/GenBank/DDBJ databases">
        <title>Andean soil-derived lignocellulolytic bacterial consortium as a source of novel taxa and putative plastic-active enzymes.</title>
        <authorList>
            <person name="Diaz-Garcia L."/>
            <person name="Chuvochina M."/>
            <person name="Feuerriegel G."/>
            <person name="Bunk B."/>
            <person name="Sproer C."/>
            <person name="Streit W.R."/>
            <person name="Rodriguez L.M."/>
            <person name="Overmann J."/>
            <person name="Jimenez D.J."/>
        </authorList>
    </citation>
    <scope>NUCLEOTIDE SEQUENCE</scope>
    <source>
        <strain evidence="5">MAG 7</strain>
    </source>
</reference>
<dbReference type="PANTHER" id="PTHR43280:SF32">
    <property type="entry name" value="TRANSCRIPTIONAL REGULATORY PROTEIN"/>
    <property type="match status" value="1"/>
</dbReference>
<evidence type="ECO:0000256" key="2">
    <source>
        <dbReference type="ARBA" id="ARBA00023125"/>
    </source>
</evidence>
<dbReference type="SMART" id="SM00342">
    <property type="entry name" value="HTH_ARAC"/>
    <property type="match status" value="1"/>
</dbReference>
<evidence type="ECO:0000256" key="3">
    <source>
        <dbReference type="ARBA" id="ARBA00023163"/>
    </source>
</evidence>
<dbReference type="InterPro" id="IPR009057">
    <property type="entry name" value="Homeodomain-like_sf"/>
</dbReference>
<evidence type="ECO:0000259" key="4">
    <source>
        <dbReference type="PROSITE" id="PS01124"/>
    </source>
</evidence>